<proteinExistence type="predicted"/>
<evidence type="ECO:0000256" key="1">
    <source>
        <dbReference type="SAM" id="MobiDB-lite"/>
    </source>
</evidence>
<keyword evidence="3" id="KW-1185">Reference proteome</keyword>
<accession>A0A9W6R5M4</accession>
<dbReference type="Proteomes" id="UP001165136">
    <property type="component" value="Unassembled WGS sequence"/>
</dbReference>
<name>A0A9W6R5M4_9PSEU</name>
<evidence type="ECO:0000313" key="2">
    <source>
        <dbReference type="EMBL" id="GLY69118.1"/>
    </source>
</evidence>
<protein>
    <submittedName>
        <fullName evidence="2">Uncharacterized protein</fullName>
    </submittedName>
</protein>
<gene>
    <name evidence="2" type="ORF">Atai01_57370</name>
</gene>
<evidence type="ECO:0000313" key="3">
    <source>
        <dbReference type="Proteomes" id="UP001165136"/>
    </source>
</evidence>
<reference evidence="2" key="1">
    <citation type="submission" date="2023-03" db="EMBL/GenBank/DDBJ databases">
        <title>Amycolatopsis taiwanensis NBRC 103393.</title>
        <authorList>
            <person name="Ichikawa N."/>
            <person name="Sato H."/>
            <person name="Tonouchi N."/>
        </authorList>
    </citation>
    <scope>NUCLEOTIDE SEQUENCE</scope>
    <source>
        <strain evidence="2">NBRC 103393</strain>
    </source>
</reference>
<dbReference type="EMBL" id="BSTI01000015">
    <property type="protein sequence ID" value="GLY69118.1"/>
    <property type="molecule type" value="Genomic_DNA"/>
</dbReference>
<feature type="region of interest" description="Disordered" evidence="1">
    <location>
        <begin position="28"/>
        <end position="67"/>
    </location>
</feature>
<organism evidence="2 3">
    <name type="scientific">Amycolatopsis taiwanensis</name>
    <dbReference type="NCBI Taxonomy" id="342230"/>
    <lineage>
        <taxon>Bacteria</taxon>
        <taxon>Bacillati</taxon>
        <taxon>Actinomycetota</taxon>
        <taxon>Actinomycetes</taxon>
        <taxon>Pseudonocardiales</taxon>
        <taxon>Pseudonocardiaceae</taxon>
        <taxon>Amycolatopsis</taxon>
    </lineage>
</organism>
<comment type="caution">
    <text evidence="2">The sequence shown here is derived from an EMBL/GenBank/DDBJ whole genome shotgun (WGS) entry which is preliminary data.</text>
</comment>
<sequence>MREHRGKLLQRLIAEGYKAIHKEHERTLQRRRAAIKAGAGSLGENARADHLDSMSSVRRRRDDEWPE</sequence>
<dbReference type="AlphaFoldDB" id="A0A9W6R5M4"/>